<gene>
    <name evidence="4" type="ORF">R4Z09_03585</name>
</gene>
<keyword evidence="1 2" id="KW-0732">Signal</keyword>
<feature type="domain" description="SLH" evidence="3">
    <location>
        <begin position="33"/>
        <end position="91"/>
    </location>
</feature>
<evidence type="ECO:0000256" key="1">
    <source>
        <dbReference type="ARBA" id="ARBA00022729"/>
    </source>
</evidence>
<sequence>MLNTLKKFSVTVAATTLIAIAVVPAAFAQEPQFQAAHTFTDVNDRYEESVSFFYEAEIIKGKSPSLFGIYENLTRGDAAVILANTLGLDTENAPDAGFKDLNDRYKGAVNALAELGIVSGYSPDKFEPYKPLSRGAMAKLLVLTFDLQDYAEETPFTDASGVFEPYIEALYGSEITSGKTATTYGTYQEIVRGDFANLLYKTLLFDPFAPESVEMVDSNSLSVSFVNAIPEEFTAEETAEIITPFVELSNGEFLELTPSNGVLSSDRKMLTFDHGDLTGKSGTMYIYDFVLPFSY</sequence>
<reference evidence="4 5" key="1">
    <citation type="submission" date="2023-10" db="EMBL/GenBank/DDBJ databases">
        <title>Niallia locisalis sp.nov. isolated from a salt pond sample.</title>
        <authorList>
            <person name="Li X.-J."/>
            <person name="Dong L."/>
        </authorList>
    </citation>
    <scope>NUCLEOTIDE SEQUENCE [LARGE SCALE GENOMIC DNA]</scope>
    <source>
        <strain evidence="4 5">DSM 29761</strain>
    </source>
</reference>
<evidence type="ECO:0000313" key="5">
    <source>
        <dbReference type="Proteomes" id="UP001357223"/>
    </source>
</evidence>
<accession>A0ABZ2CEG4</accession>
<evidence type="ECO:0000313" key="4">
    <source>
        <dbReference type="EMBL" id="WVX82110.1"/>
    </source>
</evidence>
<proteinExistence type="predicted"/>
<evidence type="ECO:0000256" key="2">
    <source>
        <dbReference type="SAM" id="SignalP"/>
    </source>
</evidence>
<dbReference type="InterPro" id="IPR001119">
    <property type="entry name" value="SLH_dom"/>
</dbReference>
<protein>
    <submittedName>
        <fullName evidence="4">S-layer homology domain-containing protein</fullName>
    </submittedName>
</protein>
<feature type="signal peptide" evidence="2">
    <location>
        <begin position="1"/>
        <end position="28"/>
    </location>
</feature>
<dbReference type="EMBL" id="CP137640">
    <property type="protein sequence ID" value="WVX82110.1"/>
    <property type="molecule type" value="Genomic_DNA"/>
</dbReference>
<dbReference type="Pfam" id="PF00395">
    <property type="entry name" value="SLH"/>
    <property type="match status" value="3"/>
</dbReference>
<dbReference type="RefSeq" id="WP_338451014.1">
    <property type="nucleotide sequence ID" value="NZ_CP137640.1"/>
</dbReference>
<feature type="chain" id="PRO_5046882133" evidence="2">
    <location>
        <begin position="29"/>
        <end position="295"/>
    </location>
</feature>
<organism evidence="4 5">
    <name type="scientific">Niallia oryzisoli</name>
    <dbReference type="NCBI Taxonomy" id="1737571"/>
    <lineage>
        <taxon>Bacteria</taxon>
        <taxon>Bacillati</taxon>
        <taxon>Bacillota</taxon>
        <taxon>Bacilli</taxon>
        <taxon>Bacillales</taxon>
        <taxon>Bacillaceae</taxon>
        <taxon>Niallia</taxon>
    </lineage>
</organism>
<feature type="domain" description="SLH" evidence="3">
    <location>
        <begin position="92"/>
        <end position="155"/>
    </location>
</feature>
<evidence type="ECO:0000259" key="3">
    <source>
        <dbReference type="PROSITE" id="PS51272"/>
    </source>
</evidence>
<keyword evidence="5" id="KW-1185">Reference proteome</keyword>
<name>A0ABZ2CEG4_9BACI</name>
<dbReference type="Proteomes" id="UP001357223">
    <property type="component" value="Chromosome"/>
</dbReference>
<dbReference type="PROSITE" id="PS51272">
    <property type="entry name" value="SLH"/>
    <property type="match status" value="2"/>
</dbReference>